<dbReference type="EMBL" id="JAHLPM010000008">
    <property type="protein sequence ID" value="MBU5438391.1"/>
    <property type="molecule type" value="Genomic_DNA"/>
</dbReference>
<gene>
    <name evidence="2" type="ORF">KQI42_10250</name>
</gene>
<sequence length="213" mass="24139">MKQIYNLIKKDFILIRNNILIMLLVLGFASIPVAKNTPGSLLYGVIIFMLTFMIYHMISMEEMKQKGHIYLATTPLSNKNIGIAKSFIITISFIIITIGYIGLSAINFTKLGRIGIEDVVLAFFTIEIFFAIYIPLTFKLGYIRLQMISTVTIFLTPIIISFILRRIDFIINIRNYILNIPLPALILFCVIILVLVSISTSKTSASILDSKEY</sequence>
<feature type="transmembrane region" description="Helical" evidence="1">
    <location>
        <begin position="145"/>
        <end position="164"/>
    </location>
</feature>
<feature type="transmembrane region" description="Helical" evidence="1">
    <location>
        <begin position="12"/>
        <end position="34"/>
    </location>
</feature>
<name>A0ABS6E638_9FIRM</name>
<comment type="caution">
    <text evidence="2">The sequence shown here is derived from an EMBL/GenBank/DDBJ whole genome shotgun (WGS) entry which is preliminary data.</text>
</comment>
<dbReference type="Pfam" id="PF13346">
    <property type="entry name" value="ABC2_membrane_5"/>
    <property type="match status" value="1"/>
</dbReference>
<accession>A0ABS6E638</accession>
<evidence type="ECO:0000313" key="3">
    <source>
        <dbReference type="Proteomes" id="UP000749471"/>
    </source>
</evidence>
<reference evidence="2 3" key="1">
    <citation type="submission" date="2021-06" db="EMBL/GenBank/DDBJ databases">
        <authorList>
            <person name="Sun Q."/>
            <person name="Li D."/>
        </authorList>
    </citation>
    <scope>NUCLEOTIDE SEQUENCE [LARGE SCALE GENOMIC DNA]</scope>
    <source>
        <strain evidence="2 3">MSJ-40</strain>
    </source>
</reference>
<feature type="transmembrane region" description="Helical" evidence="1">
    <location>
        <begin position="176"/>
        <end position="198"/>
    </location>
</feature>
<keyword evidence="1" id="KW-1133">Transmembrane helix</keyword>
<feature type="transmembrane region" description="Helical" evidence="1">
    <location>
        <begin position="120"/>
        <end position="138"/>
    </location>
</feature>
<feature type="transmembrane region" description="Helical" evidence="1">
    <location>
        <begin position="87"/>
        <end position="108"/>
    </location>
</feature>
<keyword evidence="3" id="KW-1185">Reference proteome</keyword>
<dbReference type="Proteomes" id="UP000749471">
    <property type="component" value="Unassembled WGS sequence"/>
</dbReference>
<keyword evidence="1" id="KW-0812">Transmembrane</keyword>
<evidence type="ECO:0000313" key="2">
    <source>
        <dbReference type="EMBL" id="MBU5438391.1"/>
    </source>
</evidence>
<dbReference type="RefSeq" id="WP_216519486.1">
    <property type="nucleotide sequence ID" value="NZ_JAHLPM010000008.1"/>
</dbReference>
<feature type="transmembrane region" description="Helical" evidence="1">
    <location>
        <begin position="40"/>
        <end position="58"/>
    </location>
</feature>
<protein>
    <submittedName>
        <fullName evidence="2">ABC-2 transporter permease</fullName>
    </submittedName>
</protein>
<organism evidence="2 3">
    <name type="scientific">Tissierella simiarum</name>
    <dbReference type="NCBI Taxonomy" id="2841534"/>
    <lineage>
        <taxon>Bacteria</taxon>
        <taxon>Bacillati</taxon>
        <taxon>Bacillota</taxon>
        <taxon>Tissierellia</taxon>
        <taxon>Tissierellales</taxon>
        <taxon>Tissierellaceae</taxon>
        <taxon>Tissierella</taxon>
    </lineage>
</organism>
<keyword evidence="1" id="KW-0472">Membrane</keyword>
<evidence type="ECO:0000256" key="1">
    <source>
        <dbReference type="SAM" id="Phobius"/>
    </source>
</evidence>
<proteinExistence type="predicted"/>
<dbReference type="InterPro" id="IPR025699">
    <property type="entry name" value="ABC2_memb-like"/>
</dbReference>